<evidence type="ECO:0000313" key="6">
    <source>
        <dbReference type="Proteomes" id="UP000094527"/>
    </source>
</evidence>
<feature type="region of interest" description="Disordered" evidence="4">
    <location>
        <begin position="104"/>
        <end position="151"/>
    </location>
</feature>
<dbReference type="AlphaFoldDB" id="A0A1D2N4G5"/>
<dbReference type="Gene3D" id="3.90.470.40">
    <property type="entry name" value="RTP801-like"/>
    <property type="match status" value="1"/>
</dbReference>
<dbReference type="InterPro" id="IPR012918">
    <property type="entry name" value="RTP801-like"/>
</dbReference>
<evidence type="ECO:0000256" key="4">
    <source>
        <dbReference type="SAM" id="MobiDB-lite"/>
    </source>
</evidence>
<dbReference type="OMA" id="KFGDIIC"/>
<evidence type="ECO:0000256" key="3">
    <source>
        <dbReference type="ARBA" id="ARBA00022490"/>
    </source>
</evidence>
<dbReference type="EMBL" id="LJIJ01000229">
    <property type="protein sequence ID" value="ODN00164.1"/>
    <property type="molecule type" value="Genomic_DNA"/>
</dbReference>
<accession>A0A1D2N4G5</accession>
<keyword evidence="6" id="KW-1185">Reference proteome</keyword>
<comment type="similarity">
    <text evidence="2">Belongs to the DDIT4 family.</text>
</comment>
<dbReference type="GO" id="GO:0005737">
    <property type="term" value="C:cytoplasm"/>
    <property type="evidence" value="ECO:0007669"/>
    <property type="project" value="UniProtKB-SubCell"/>
</dbReference>
<proteinExistence type="inferred from homology"/>
<dbReference type="GO" id="GO:0009968">
    <property type="term" value="P:negative regulation of signal transduction"/>
    <property type="evidence" value="ECO:0007669"/>
    <property type="project" value="InterPro"/>
</dbReference>
<dbReference type="Pfam" id="PF07809">
    <property type="entry name" value="RTP801_C"/>
    <property type="match status" value="2"/>
</dbReference>
<evidence type="ECO:0000256" key="1">
    <source>
        <dbReference type="ARBA" id="ARBA00004496"/>
    </source>
</evidence>
<reference evidence="5 6" key="1">
    <citation type="journal article" date="2016" name="Genome Biol. Evol.">
        <title>Gene Family Evolution Reflects Adaptation to Soil Environmental Stressors in the Genome of the Collembolan Orchesella cincta.</title>
        <authorList>
            <person name="Faddeeva-Vakhrusheva A."/>
            <person name="Derks M.F."/>
            <person name="Anvar S.Y."/>
            <person name="Agamennone V."/>
            <person name="Suring W."/>
            <person name="Smit S."/>
            <person name="van Straalen N.M."/>
            <person name="Roelofs D."/>
        </authorList>
    </citation>
    <scope>NUCLEOTIDE SEQUENCE [LARGE SCALE GENOMIC DNA]</scope>
    <source>
        <tissue evidence="5">Mixed pool</tissue>
    </source>
</reference>
<name>A0A1D2N4G5_ORCCI</name>
<gene>
    <name evidence="5" type="ORF">Ocin01_06513</name>
</gene>
<evidence type="ECO:0000313" key="5">
    <source>
        <dbReference type="EMBL" id="ODN00164.1"/>
    </source>
</evidence>
<dbReference type="GO" id="GO:0032006">
    <property type="term" value="P:regulation of TOR signaling"/>
    <property type="evidence" value="ECO:0007669"/>
    <property type="project" value="TreeGrafter"/>
</dbReference>
<protein>
    <submittedName>
        <fullName evidence="5">Protein charybde</fullName>
    </submittedName>
</protein>
<organism evidence="5 6">
    <name type="scientific">Orchesella cincta</name>
    <name type="common">Springtail</name>
    <name type="synonym">Podura cincta</name>
    <dbReference type="NCBI Taxonomy" id="48709"/>
    <lineage>
        <taxon>Eukaryota</taxon>
        <taxon>Metazoa</taxon>
        <taxon>Ecdysozoa</taxon>
        <taxon>Arthropoda</taxon>
        <taxon>Hexapoda</taxon>
        <taxon>Collembola</taxon>
        <taxon>Entomobryomorpha</taxon>
        <taxon>Entomobryoidea</taxon>
        <taxon>Orchesellidae</taxon>
        <taxon>Orchesellinae</taxon>
        <taxon>Orchesella</taxon>
    </lineage>
</organism>
<dbReference type="STRING" id="48709.A0A1D2N4G5"/>
<sequence>MAVFVLENGYWPSKAGNRNDHGAGLDLYDSESPELSATVRSVSLHLEQCLRAAKKAHLSCGEVLLPPDLLTRVARDIIRMAETEPCGLRGGLILINFENGSNSSGQNSLTSSNNSHRKDLHSSNSSLNSTSSSGSSDSGSTASSQGSTSNARNIGRVRWDAQTVTTFELHLTLREDLAPWYSRLPQILRNLTKGGTVVVSPAYTIAKKKLYRSH</sequence>
<dbReference type="PANTHER" id="PTHR12478">
    <property type="entry name" value="DNA-DAMAGE-INDUCIBLE TRANSCRIPT 4 PROTEIN DDIT4"/>
    <property type="match status" value="1"/>
</dbReference>
<dbReference type="Proteomes" id="UP000094527">
    <property type="component" value="Unassembled WGS sequence"/>
</dbReference>
<feature type="compositionally biased region" description="Low complexity" evidence="4">
    <location>
        <begin position="104"/>
        <end position="114"/>
    </location>
</feature>
<feature type="compositionally biased region" description="Low complexity" evidence="4">
    <location>
        <begin position="122"/>
        <end position="150"/>
    </location>
</feature>
<dbReference type="InterPro" id="IPR038281">
    <property type="entry name" value="RTP801-like_C_sf"/>
</dbReference>
<dbReference type="OrthoDB" id="10018535at2759"/>
<comment type="caution">
    <text evidence="5">The sequence shown here is derived from an EMBL/GenBank/DDBJ whole genome shotgun (WGS) entry which is preliminary data.</text>
</comment>
<dbReference type="PANTHER" id="PTHR12478:SF16">
    <property type="entry name" value="PROTEIN CHARYBDE-RELATED"/>
    <property type="match status" value="1"/>
</dbReference>
<evidence type="ECO:0000256" key="2">
    <source>
        <dbReference type="ARBA" id="ARBA00010670"/>
    </source>
</evidence>
<comment type="subcellular location">
    <subcellularLocation>
        <location evidence="1">Cytoplasm</location>
    </subcellularLocation>
</comment>
<keyword evidence="3" id="KW-0963">Cytoplasm</keyword>
<dbReference type="GO" id="GO:0006915">
    <property type="term" value="P:apoptotic process"/>
    <property type="evidence" value="ECO:0007669"/>
    <property type="project" value="TreeGrafter"/>
</dbReference>